<dbReference type="Pfam" id="PF13279">
    <property type="entry name" value="4HBT_2"/>
    <property type="match status" value="1"/>
</dbReference>
<keyword evidence="2" id="KW-1185">Reference proteome</keyword>
<evidence type="ECO:0008006" key="3">
    <source>
        <dbReference type="Google" id="ProtNLM"/>
    </source>
</evidence>
<proteinExistence type="predicted"/>
<gene>
    <name evidence="1" type="ORF">GCM10011614_20140</name>
</gene>
<sequence>MPKPDPSLLNPSRYTGRHVIMPRFGDLDYNMHVNNAAMAMFMEDARFCFNRSNGFYDDLGESKSMLVSIAIEFLEQTHVDTPVTVHSAYERLGRSSLTLLQLATQDNRAVAFARSVVVTATSAGVAMPLPAAFVEKAHTLMLRP</sequence>
<dbReference type="SUPFAM" id="SSF54637">
    <property type="entry name" value="Thioesterase/thiol ester dehydrase-isomerase"/>
    <property type="match status" value="1"/>
</dbReference>
<evidence type="ECO:0000313" key="2">
    <source>
        <dbReference type="Proteomes" id="UP000648075"/>
    </source>
</evidence>
<protein>
    <recommendedName>
        <fullName evidence="3">Thioesterase</fullName>
    </recommendedName>
</protein>
<evidence type="ECO:0000313" key="1">
    <source>
        <dbReference type="EMBL" id="GGZ05230.1"/>
    </source>
</evidence>
<comment type="caution">
    <text evidence="1">The sequence shown here is derived from an EMBL/GenBank/DDBJ whole genome shotgun (WGS) entry which is preliminary data.</text>
</comment>
<dbReference type="RefSeq" id="WP_189621075.1">
    <property type="nucleotide sequence ID" value="NZ_BMZA01000006.1"/>
</dbReference>
<dbReference type="InterPro" id="IPR029069">
    <property type="entry name" value="HotDog_dom_sf"/>
</dbReference>
<reference evidence="1" key="1">
    <citation type="journal article" date="2014" name="Int. J. Syst. Evol. Microbiol.">
        <title>Complete genome sequence of Corynebacterium casei LMG S-19264T (=DSM 44701T), isolated from a smear-ripened cheese.</title>
        <authorList>
            <consortium name="US DOE Joint Genome Institute (JGI-PGF)"/>
            <person name="Walter F."/>
            <person name="Albersmeier A."/>
            <person name="Kalinowski J."/>
            <person name="Ruckert C."/>
        </authorList>
    </citation>
    <scope>NUCLEOTIDE SEQUENCE</scope>
    <source>
        <strain evidence="1">KCTC 32255</strain>
    </source>
</reference>
<organism evidence="1 2">
    <name type="scientific">Novosphingobium colocasiae</name>
    <dbReference type="NCBI Taxonomy" id="1256513"/>
    <lineage>
        <taxon>Bacteria</taxon>
        <taxon>Pseudomonadati</taxon>
        <taxon>Pseudomonadota</taxon>
        <taxon>Alphaproteobacteria</taxon>
        <taxon>Sphingomonadales</taxon>
        <taxon>Sphingomonadaceae</taxon>
        <taxon>Novosphingobium</taxon>
    </lineage>
</organism>
<dbReference type="EMBL" id="BMZA01000006">
    <property type="protein sequence ID" value="GGZ05230.1"/>
    <property type="molecule type" value="Genomic_DNA"/>
</dbReference>
<reference evidence="1" key="2">
    <citation type="submission" date="2020-09" db="EMBL/GenBank/DDBJ databases">
        <authorList>
            <person name="Sun Q."/>
            <person name="Kim S."/>
        </authorList>
    </citation>
    <scope>NUCLEOTIDE SEQUENCE</scope>
    <source>
        <strain evidence="1">KCTC 32255</strain>
    </source>
</reference>
<accession>A0A918PGU5</accession>
<dbReference type="Gene3D" id="3.10.129.10">
    <property type="entry name" value="Hotdog Thioesterase"/>
    <property type="match status" value="1"/>
</dbReference>
<dbReference type="AlphaFoldDB" id="A0A918PGU5"/>
<dbReference type="Proteomes" id="UP000648075">
    <property type="component" value="Unassembled WGS sequence"/>
</dbReference>
<dbReference type="CDD" id="cd00586">
    <property type="entry name" value="4HBT"/>
    <property type="match status" value="1"/>
</dbReference>
<name>A0A918PGU5_9SPHN</name>